<feature type="transmembrane region" description="Helical" evidence="6">
    <location>
        <begin position="254"/>
        <end position="281"/>
    </location>
</feature>
<dbReference type="RefSeq" id="WP_158324135.1">
    <property type="nucleotide sequence ID" value="NZ_BORB01000031.1"/>
</dbReference>
<dbReference type="InterPro" id="IPR002549">
    <property type="entry name" value="AI-2E-like"/>
</dbReference>
<keyword evidence="8" id="KW-1185">Reference proteome</keyword>
<feature type="transmembrane region" description="Helical" evidence="6">
    <location>
        <begin position="327"/>
        <end position="350"/>
    </location>
</feature>
<feature type="transmembrane region" description="Helical" evidence="6">
    <location>
        <begin position="12"/>
        <end position="30"/>
    </location>
</feature>
<keyword evidence="4 6" id="KW-1133">Transmembrane helix</keyword>
<dbReference type="PANTHER" id="PTHR21716:SF68">
    <property type="entry name" value="TRANSPORT PROTEIN YTVI-RELATED"/>
    <property type="match status" value="1"/>
</dbReference>
<reference evidence="7 8" key="1">
    <citation type="submission" date="2021-03" db="EMBL/GenBank/DDBJ databases">
        <title>Antimicrobial resistance genes in bacteria isolated from Japanese honey, and their potential for conferring macrolide and lincosamide resistance in the American foulbrood pathogen Paenibacillus larvae.</title>
        <authorList>
            <person name="Okamoto M."/>
            <person name="Kumagai M."/>
            <person name="Kanamori H."/>
            <person name="Takamatsu D."/>
        </authorList>
    </citation>
    <scope>NUCLEOTIDE SEQUENCE [LARGE SCALE GENOMIC DNA]</scope>
    <source>
        <strain evidence="7 8">J8TS2</strain>
    </source>
</reference>
<comment type="caution">
    <text evidence="7">The sequence shown here is derived from an EMBL/GenBank/DDBJ whole genome shotgun (WGS) entry which is preliminary data.</text>
</comment>
<dbReference type="EMBL" id="BORB01000031">
    <property type="protein sequence ID" value="GIN58859.1"/>
    <property type="molecule type" value="Genomic_DNA"/>
</dbReference>
<evidence type="ECO:0000256" key="1">
    <source>
        <dbReference type="ARBA" id="ARBA00004141"/>
    </source>
</evidence>
<feature type="transmembrane region" description="Helical" evidence="6">
    <location>
        <begin position="171"/>
        <end position="190"/>
    </location>
</feature>
<evidence type="ECO:0000256" key="5">
    <source>
        <dbReference type="ARBA" id="ARBA00023136"/>
    </source>
</evidence>
<feature type="transmembrane region" description="Helical" evidence="6">
    <location>
        <begin position="229"/>
        <end position="248"/>
    </location>
</feature>
<protein>
    <submittedName>
        <fullName evidence="7">Sporulation integral membrane protein YtvI</fullName>
    </submittedName>
</protein>
<evidence type="ECO:0000256" key="3">
    <source>
        <dbReference type="ARBA" id="ARBA00022692"/>
    </source>
</evidence>
<proteinExistence type="inferred from homology"/>
<evidence type="ECO:0000256" key="2">
    <source>
        <dbReference type="ARBA" id="ARBA00009773"/>
    </source>
</evidence>
<comment type="similarity">
    <text evidence="2">Belongs to the autoinducer-2 exporter (AI-2E) (TC 2.A.86) family.</text>
</comment>
<gene>
    <name evidence="7" type="ORF">J8TS2_31780</name>
</gene>
<accession>A0ABQ4KMX0</accession>
<organism evidence="7 8">
    <name type="scientific">Lederbergia ruris</name>
    <dbReference type="NCBI Taxonomy" id="217495"/>
    <lineage>
        <taxon>Bacteria</taxon>
        <taxon>Bacillati</taxon>
        <taxon>Bacillota</taxon>
        <taxon>Bacilli</taxon>
        <taxon>Bacillales</taxon>
        <taxon>Bacillaceae</taxon>
        <taxon>Lederbergia</taxon>
    </lineage>
</organism>
<feature type="transmembrane region" description="Helical" evidence="6">
    <location>
        <begin position="288"/>
        <end position="307"/>
    </location>
</feature>
<comment type="subcellular location">
    <subcellularLocation>
        <location evidence="1">Membrane</location>
        <topology evidence="1">Multi-pass membrane protein</topology>
    </subcellularLocation>
</comment>
<evidence type="ECO:0000313" key="7">
    <source>
        <dbReference type="EMBL" id="GIN58859.1"/>
    </source>
</evidence>
<name>A0ABQ4KMX0_9BACI</name>
<sequence length="375" mass="41869">MKRENVFKLIRFFIVIFIVVLSFFVLYFTAKLTYPFIIAIIIAMIISPAVHFLEKKWKFPRALAVVTSSLLLISIFAGLITLLIAEIVDGANYLSTVVPEHTRTLIEYIQNLFASQIIPFYERLASTFNNLDSNQQGTIMESISKTGSKITETATNFLQSFFLKLPSLVSWIPNAATVLVFSVLATFFISKDQEKLIDLMKKIIPEKVKFSGNKVFVDLKKALFGFVKAQFTLISITLVIVLVGLLILRVKYAITIALIAGIFDILPYLGTGTVFVPWIIYEIIIGNYGLALGLGILYTVVVVQRQLMEPKILSSSIGMNPLATLVALFVGFKLIGFLGLILGPVMLVLITTLHRANVFKDIWAYIQHGSADIKK</sequence>
<evidence type="ECO:0000256" key="6">
    <source>
        <dbReference type="SAM" id="Phobius"/>
    </source>
</evidence>
<dbReference type="NCBIfam" id="TIGR02872">
    <property type="entry name" value="spore_ytvI"/>
    <property type="match status" value="1"/>
</dbReference>
<feature type="transmembrane region" description="Helical" evidence="6">
    <location>
        <begin position="62"/>
        <end position="85"/>
    </location>
</feature>
<dbReference type="Pfam" id="PF01594">
    <property type="entry name" value="AI-2E_transport"/>
    <property type="match status" value="1"/>
</dbReference>
<keyword evidence="5 6" id="KW-0472">Membrane</keyword>
<evidence type="ECO:0000256" key="4">
    <source>
        <dbReference type="ARBA" id="ARBA00022989"/>
    </source>
</evidence>
<dbReference type="PANTHER" id="PTHR21716">
    <property type="entry name" value="TRANSMEMBRANE PROTEIN"/>
    <property type="match status" value="1"/>
</dbReference>
<dbReference type="InterPro" id="IPR014227">
    <property type="entry name" value="YtvI-like"/>
</dbReference>
<feature type="transmembrane region" description="Helical" evidence="6">
    <location>
        <begin position="36"/>
        <end position="53"/>
    </location>
</feature>
<evidence type="ECO:0000313" key="8">
    <source>
        <dbReference type="Proteomes" id="UP000679950"/>
    </source>
</evidence>
<keyword evidence="3 6" id="KW-0812">Transmembrane</keyword>
<dbReference type="Proteomes" id="UP000679950">
    <property type="component" value="Unassembled WGS sequence"/>
</dbReference>